<sequence>MSETTMGRTTSGGAYRWAVEASVRTTYRMDEPVIAAVRASIASCHGVARCTGAPGVSVRILLEAESCAAAYSTALVLLARTVLPLLEGSTLMDLNVTTDETPPEHIVLPVPIAVVGTVH</sequence>
<accession>A0A2N4T0W1</accession>
<reference evidence="1 2" key="1">
    <citation type="submission" date="2015-12" db="EMBL/GenBank/DDBJ databases">
        <authorList>
            <person name="Shamseldin A."/>
            <person name="Moawad H."/>
            <person name="Abd El-Rahim W.M."/>
            <person name="Sadowsky M.J."/>
        </authorList>
    </citation>
    <scope>NUCLEOTIDE SEQUENCE [LARGE SCALE GENOMIC DNA]</scope>
    <source>
        <strain evidence="1 2">S43</strain>
    </source>
</reference>
<gene>
    <name evidence="1" type="ORF">AUQ48_05990</name>
</gene>
<evidence type="ECO:0000313" key="2">
    <source>
        <dbReference type="Proteomes" id="UP000234632"/>
    </source>
</evidence>
<dbReference type="Proteomes" id="UP000234632">
    <property type="component" value="Unassembled WGS sequence"/>
</dbReference>
<dbReference type="RefSeq" id="WP_101851579.1">
    <property type="nucleotide sequence ID" value="NZ_LOMZ01000001.1"/>
</dbReference>
<name>A0A2N4T0W1_9MICC</name>
<protein>
    <submittedName>
        <fullName evidence="1">Uncharacterized protein</fullName>
    </submittedName>
</protein>
<evidence type="ECO:0000313" key="1">
    <source>
        <dbReference type="EMBL" id="PLC11864.1"/>
    </source>
</evidence>
<comment type="caution">
    <text evidence="1">The sequence shown here is derived from an EMBL/GenBank/DDBJ whole genome shotgun (WGS) entry which is preliminary data.</text>
</comment>
<dbReference type="EMBL" id="LOMZ01000001">
    <property type="protein sequence ID" value="PLC11864.1"/>
    <property type="molecule type" value="Genomic_DNA"/>
</dbReference>
<proteinExistence type="predicted"/>
<dbReference type="AlphaFoldDB" id="A0A2N4T0W1"/>
<organism evidence="1 2">
    <name type="scientific">Kocuria flava</name>
    <dbReference type="NCBI Taxonomy" id="446860"/>
    <lineage>
        <taxon>Bacteria</taxon>
        <taxon>Bacillati</taxon>
        <taxon>Actinomycetota</taxon>
        <taxon>Actinomycetes</taxon>
        <taxon>Micrococcales</taxon>
        <taxon>Micrococcaceae</taxon>
        <taxon>Kocuria</taxon>
    </lineage>
</organism>